<dbReference type="PROSITE" id="PS01047">
    <property type="entry name" value="HMA_1"/>
    <property type="match status" value="1"/>
</dbReference>
<evidence type="ECO:0000256" key="13">
    <source>
        <dbReference type="ARBA" id="ARBA00022989"/>
    </source>
</evidence>
<dbReference type="Pfam" id="PF00122">
    <property type="entry name" value="E1-E2_ATPase"/>
    <property type="match status" value="1"/>
</dbReference>
<feature type="transmembrane region" description="Helical" evidence="18">
    <location>
        <begin position="188"/>
        <end position="206"/>
    </location>
</feature>
<dbReference type="GO" id="GO:0043682">
    <property type="term" value="F:P-type divalent copper transporter activity"/>
    <property type="evidence" value="ECO:0007669"/>
    <property type="project" value="TreeGrafter"/>
</dbReference>
<organism evidence="20 21">
    <name type="scientific">Aliicoccus persicus</name>
    <dbReference type="NCBI Taxonomy" id="930138"/>
    <lineage>
        <taxon>Bacteria</taxon>
        <taxon>Bacillati</taxon>
        <taxon>Bacillota</taxon>
        <taxon>Bacilli</taxon>
        <taxon>Bacillales</taxon>
        <taxon>Staphylococcaceae</taxon>
        <taxon>Aliicoccus</taxon>
    </lineage>
</organism>
<dbReference type="CDD" id="cd02094">
    <property type="entry name" value="P-type_ATPase_Cu-like"/>
    <property type="match status" value="1"/>
</dbReference>
<dbReference type="SUPFAM" id="SSF55008">
    <property type="entry name" value="HMA, heavy metal-associated domain"/>
    <property type="match status" value="1"/>
</dbReference>
<dbReference type="SFLD" id="SFLDG00002">
    <property type="entry name" value="C1.7:_P-type_atpase_like"/>
    <property type="match status" value="1"/>
</dbReference>
<evidence type="ECO:0000256" key="7">
    <source>
        <dbReference type="ARBA" id="ARBA00022692"/>
    </source>
</evidence>
<dbReference type="CDD" id="cd00371">
    <property type="entry name" value="HMA"/>
    <property type="match status" value="1"/>
</dbReference>
<keyword evidence="6" id="KW-0597">Phosphoprotein</keyword>
<evidence type="ECO:0000256" key="17">
    <source>
        <dbReference type="ARBA" id="ARBA00049289"/>
    </source>
</evidence>
<evidence type="ECO:0000313" key="21">
    <source>
        <dbReference type="Proteomes" id="UP000763505"/>
    </source>
</evidence>
<name>A0A921B4F7_9STAP</name>
<dbReference type="AlphaFoldDB" id="A0A921B4F7"/>
<evidence type="ECO:0000256" key="5">
    <source>
        <dbReference type="ARBA" id="ARBA00022475"/>
    </source>
</evidence>
<dbReference type="GO" id="GO:0016887">
    <property type="term" value="F:ATP hydrolysis activity"/>
    <property type="evidence" value="ECO:0007669"/>
    <property type="project" value="InterPro"/>
</dbReference>
<dbReference type="Gene3D" id="3.30.70.100">
    <property type="match status" value="1"/>
</dbReference>
<accession>A0A921B4F7</accession>
<evidence type="ECO:0000256" key="4">
    <source>
        <dbReference type="ARBA" id="ARBA00022448"/>
    </source>
</evidence>
<dbReference type="InterPro" id="IPR059000">
    <property type="entry name" value="ATPase_P-type_domA"/>
</dbReference>
<dbReference type="SUPFAM" id="SSF81665">
    <property type="entry name" value="Calcium ATPase, transmembrane domain M"/>
    <property type="match status" value="1"/>
</dbReference>
<evidence type="ECO:0000256" key="12">
    <source>
        <dbReference type="ARBA" id="ARBA00022967"/>
    </source>
</evidence>
<dbReference type="EMBL" id="DYYI01000006">
    <property type="protein sequence ID" value="HJE18839.1"/>
    <property type="molecule type" value="Genomic_DNA"/>
</dbReference>
<feature type="transmembrane region" description="Helical" evidence="18">
    <location>
        <begin position="124"/>
        <end position="146"/>
    </location>
</feature>
<dbReference type="FunFam" id="2.70.150.10:FF:000020">
    <property type="entry name" value="Copper-exporting P-type ATPase A"/>
    <property type="match status" value="1"/>
</dbReference>
<dbReference type="Pfam" id="PF00403">
    <property type="entry name" value="HMA"/>
    <property type="match status" value="1"/>
</dbReference>
<keyword evidence="9 18" id="KW-0547">Nucleotide-binding</keyword>
<dbReference type="SFLD" id="SFLDF00027">
    <property type="entry name" value="p-type_atpase"/>
    <property type="match status" value="1"/>
</dbReference>
<keyword evidence="10" id="KW-0187">Copper transport</keyword>
<dbReference type="SUPFAM" id="SSF56784">
    <property type="entry name" value="HAD-like"/>
    <property type="match status" value="1"/>
</dbReference>
<dbReference type="FunFam" id="3.30.70.100:FF:000005">
    <property type="entry name" value="Copper-exporting P-type ATPase A"/>
    <property type="match status" value="1"/>
</dbReference>
<feature type="transmembrane region" description="Helical" evidence="18">
    <location>
        <begin position="93"/>
        <end position="112"/>
    </location>
</feature>
<reference evidence="20" key="2">
    <citation type="submission" date="2021-09" db="EMBL/GenBank/DDBJ databases">
        <authorList>
            <person name="Gilroy R."/>
        </authorList>
    </citation>
    <scope>NUCLEOTIDE SEQUENCE</scope>
    <source>
        <strain evidence="20">6019</strain>
    </source>
</reference>
<evidence type="ECO:0000256" key="1">
    <source>
        <dbReference type="ARBA" id="ARBA00004651"/>
    </source>
</evidence>
<dbReference type="Gene3D" id="3.40.50.1000">
    <property type="entry name" value="HAD superfamily/HAD-like"/>
    <property type="match status" value="1"/>
</dbReference>
<dbReference type="PANTHER" id="PTHR43520">
    <property type="entry name" value="ATP7, ISOFORM B"/>
    <property type="match status" value="1"/>
</dbReference>
<comment type="catalytic activity">
    <reaction evidence="17">
        <text>Cu(+)(in) + ATP + H2O = Cu(+)(out) + ADP + phosphate + H(+)</text>
        <dbReference type="Rhea" id="RHEA:25792"/>
        <dbReference type="ChEBI" id="CHEBI:15377"/>
        <dbReference type="ChEBI" id="CHEBI:15378"/>
        <dbReference type="ChEBI" id="CHEBI:30616"/>
        <dbReference type="ChEBI" id="CHEBI:43474"/>
        <dbReference type="ChEBI" id="CHEBI:49552"/>
        <dbReference type="ChEBI" id="CHEBI:456216"/>
        <dbReference type="EC" id="7.2.2.8"/>
    </reaction>
</comment>
<dbReference type="GO" id="GO:0140581">
    <property type="term" value="F:P-type monovalent copper transporter activity"/>
    <property type="evidence" value="ECO:0007669"/>
    <property type="project" value="UniProtKB-EC"/>
</dbReference>
<feature type="transmembrane region" description="Helical" evidence="18">
    <location>
        <begin position="343"/>
        <end position="362"/>
    </location>
</feature>
<dbReference type="InterPro" id="IPR036412">
    <property type="entry name" value="HAD-like_sf"/>
</dbReference>
<dbReference type="PRINTS" id="PR00119">
    <property type="entry name" value="CATATPASE"/>
</dbReference>
<keyword evidence="12" id="KW-1278">Translocase</keyword>
<dbReference type="Pfam" id="PF00702">
    <property type="entry name" value="Hydrolase"/>
    <property type="match status" value="1"/>
</dbReference>
<dbReference type="InterPro" id="IPR023299">
    <property type="entry name" value="ATPase_P-typ_cyto_dom_N"/>
</dbReference>
<dbReference type="InterPro" id="IPR018303">
    <property type="entry name" value="ATPase_P-typ_P_site"/>
</dbReference>
<evidence type="ECO:0000256" key="8">
    <source>
        <dbReference type="ARBA" id="ARBA00022723"/>
    </source>
</evidence>
<evidence type="ECO:0000256" key="6">
    <source>
        <dbReference type="ARBA" id="ARBA00022553"/>
    </source>
</evidence>
<reference evidence="20" key="1">
    <citation type="journal article" date="2021" name="PeerJ">
        <title>Extensive microbial diversity within the chicken gut microbiome revealed by metagenomics and culture.</title>
        <authorList>
            <person name="Gilroy R."/>
            <person name="Ravi A."/>
            <person name="Getino M."/>
            <person name="Pursley I."/>
            <person name="Horton D.L."/>
            <person name="Alikhan N.F."/>
            <person name="Baker D."/>
            <person name="Gharbi K."/>
            <person name="Hall N."/>
            <person name="Watson M."/>
            <person name="Adriaenssens E.M."/>
            <person name="Foster-Nyarko E."/>
            <person name="Jarju S."/>
            <person name="Secka A."/>
            <person name="Antonio M."/>
            <person name="Oren A."/>
            <person name="Chaudhuri R.R."/>
            <person name="La Ragione R."/>
            <person name="Hildebrand F."/>
            <person name="Pallen M.J."/>
        </authorList>
    </citation>
    <scope>NUCLEOTIDE SEQUENCE</scope>
    <source>
        <strain evidence="20">6019</strain>
    </source>
</reference>
<keyword evidence="11 18" id="KW-0067">ATP-binding</keyword>
<proteinExistence type="inferred from homology"/>
<evidence type="ECO:0000256" key="11">
    <source>
        <dbReference type="ARBA" id="ARBA00022840"/>
    </source>
</evidence>
<comment type="similarity">
    <text evidence="2 18">Belongs to the cation transport ATPase (P-type) (TC 3.A.3) family. Type IB subfamily.</text>
</comment>
<dbReference type="SUPFAM" id="SSF81653">
    <property type="entry name" value="Calcium ATPase, transduction domain A"/>
    <property type="match status" value="1"/>
</dbReference>
<evidence type="ECO:0000256" key="16">
    <source>
        <dbReference type="ARBA" id="ARBA00023136"/>
    </source>
</evidence>
<comment type="subcellular location">
    <subcellularLocation>
        <location evidence="1">Cell membrane</location>
        <topology evidence="1">Multi-pass membrane protein</topology>
    </subcellularLocation>
</comment>
<dbReference type="InterPro" id="IPR017969">
    <property type="entry name" value="Heavy-metal-associated_CS"/>
</dbReference>
<keyword evidence="14" id="KW-0186">Copper</keyword>
<dbReference type="NCBIfam" id="TIGR01525">
    <property type="entry name" value="ATPase-IB_hvy"/>
    <property type="match status" value="1"/>
</dbReference>
<dbReference type="InterPro" id="IPR027256">
    <property type="entry name" value="P-typ_ATPase_IB"/>
</dbReference>
<dbReference type="GO" id="GO:0055070">
    <property type="term" value="P:copper ion homeostasis"/>
    <property type="evidence" value="ECO:0007669"/>
    <property type="project" value="TreeGrafter"/>
</dbReference>
<dbReference type="InterPro" id="IPR006121">
    <property type="entry name" value="HMA_dom"/>
</dbReference>
<evidence type="ECO:0000256" key="18">
    <source>
        <dbReference type="RuleBase" id="RU362081"/>
    </source>
</evidence>
<dbReference type="PROSITE" id="PS50846">
    <property type="entry name" value="HMA_2"/>
    <property type="match status" value="1"/>
</dbReference>
<evidence type="ECO:0000256" key="3">
    <source>
        <dbReference type="ARBA" id="ARBA00012517"/>
    </source>
</evidence>
<evidence type="ECO:0000256" key="2">
    <source>
        <dbReference type="ARBA" id="ARBA00006024"/>
    </source>
</evidence>
<feature type="transmembrane region" description="Helical" evidence="18">
    <location>
        <begin position="368"/>
        <end position="390"/>
    </location>
</feature>
<dbReference type="PRINTS" id="PR00943">
    <property type="entry name" value="CUATPASE"/>
</dbReference>
<feature type="transmembrane region" description="Helical" evidence="18">
    <location>
        <begin position="678"/>
        <end position="695"/>
    </location>
</feature>
<evidence type="ECO:0000256" key="14">
    <source>
        <dbReference type="ARBA" id="ARBA00023008"/>
    </source>
</evidence>
<dbReference type="NCBIfam" id="TIGR01511">
    <property type="entry name" value="ATPase-IB1_Cu"/>
    <property type="match status" value="1"/>
</dbReference>
<keyword evidence="16 18" id="KW-0472">Membrane</keyword>
<dbReference type="NCBIfam" id="TIGR01494">
    <property type="entry name" value="ATPase_P-type"/>
    <property type="match status" value="1"/>
</dbReference>
<keyword evidence="15" id="KW-0406">Ion transport</keyword>
<dbReference type="GO" id="GO:0005886">
    <property type="term" value="C:plasma membrane"/>
    <property type="evidence" value="ECO:0007669"/>
    <property type="project" value="UniProtKB-SubCell"/>
</dbReference>
<keyword evidence="4" id="KW-0813">Transport</keyword>
<dbReference type="InterPro" id="IPR001757">
    <property type="entry name" value="P_typ_ATPase"/>
</dbReference>
<dbReference type="InterPro" id="IPR008250">
    <property type="entry name" value="ATPase_P-typ_transduc_dom_A_sf"/>
</dbReference>
<dbReference type="SFLD" id="SFLDS00003">
    <property type="entry name" value="Haloacid_Dehalogenase"/>
    <property type="match status" value="1"/>
</dbReference>
<dbReference type="Proteomes" id="UP000763505">
    <property type="component" value="Unassembled WGS sequence"/>
</dbReference>
<dbReference type="Gene3D" id="3.40.1110.10">
    <property type="entry name" value="Calcium-transporting ATPase, cytoplasmic domain N"/>
    <property type="match status" value="1"/>
</dbReference>
<evidence type="ECO:0000259" key="19">
    <source>
        <dbReference type="PROSITE" id="PS50846"/>
    </source>
</evidence>
<dbReference type="PROSITE" id="PS00154">
    <property type="entry name" value="ATPASE_E1_E2"/>
    <property type="match status" value="1"/>
</dbReference>
<feature type="transmembrane region" description="Helical" evidence="18">
    <location>
        <begin position="158"/>
        <end position="176"/>
    </location>
</feature>
<evidence type="ECO:0000256" key="10">
    <source>
        <dbReference type="ARBA" id="ARBA00022796"/>
    </source>
</evidence>
<dbReference type="PRINTS" id="PR00942">
    <property type="entry name" value="CUATPASEI"/>
</dbReference>
<dbReference type="InterPro" id="IPR023214">
    <property type="entry name" value="HAD_sf"/>
</dbReference>
<evidence type="ECO:0000256" key="15">
    <source>
        <dbReference type="ARBA" id="ARBA00023065"/>
    </source>
</evidence>
<dbReference type="Gene3D" id="2.70.150.10">
    <property type="entry name" value="Calcium-transporting ATPase, cytoplasmic transduction domain A"/>
    <property type="match status" value="1"/>
</dbReference>
<evidence type="ECO:0000256" key="9">
    <source>
        <dbReference type="ARBA" id="ARBA00022741"/>
    </source>
</evidence>
<dbReference type="InterPro" id="IPR023298">
    <property type="entry name" value="ATPase_P-typ_TM_dom_sf"/>
</dbReference>
<evidence type="ECO:0000313" key="20">
    <source>
        <dbReference type="EMBL" id="HJE18839.1"/>
    </source>
</evidence>
<keyword evidence="7 18" id="KW-0812">Transmembrane</keyword>
<protein>
    <recommendedName>
        <fullName evidence="3">P-type Cu(+) transporter</fullName>
        <ecNumber evidence="3">7.2.2.8</ecNumber>
    </recommendedName>
</protein>
<feature type="domain" description="HMA" evidence="19">
    <location>
        <begin position="4"/>
        <end position="70"/>
    </location>
</feature>
<keyword evidence="5 18" id="KW-1003">Cell membrane</keyword>
<comment type="caution">
    <text evidence="20">The sequence shown here is derived from an EMBL/GenBank/DDBJ whole genome shotgun (WGS) entry which is preliminary data.</text>
</comment>
<dbReference type="PANTHER" id="PTHR43520:SF8">
    <property type="entry name" value="P-TYPE CU(+) TRANSPORTER"/>
    <property type="match status" value="1"/>
</dbReference>
<dbReference type="GO" id="GO:0005524">
    <property type="term" value="F:ATP binding"/>
    <property type="evidence" value="ECO:0007669"/>
    <property type="project" value="UniProtKB-UniRule"/>
</dbReference>
<keyword evidence="8 18" id="KW-0479">Metal-binding</keyword>
<sequence>MANEHAEFKITGMTCASCSARIDKVVNKLDGVSQATVNLTTEKATVDYDADKLSRAEIIERIERIGFGAAEITEEMDLDAEKEEEERKLKRKLIISVILTTPLLITMLDHLFGMNLPAILMNPWFQLALATPVQFYVGWQFYVGAFKRLRSFSANMDTLVVMGTSAAYFYSLYEGIMWQLGYTQHPHLYFEASAMIITLIMFGKYLEHKAKSQTSTAIGKLLSMQAKEARVLREDQEVMVSVEDVQVGDLLIVKPGEKIPVDGVIVKGASALDESMLTGESIPVEKTVDDEVVGATLNTNGTVTMRATKVGKDTALSAIVKIVEDAQGVKAPIQRLADVISSYFVPIVIGIATLTFIVWYFFISNGNVEAALIPAISVLVIACPCALGLATPTSIMVGTGLGAENGILFKGGDHLEKTHLVETIIFDKTGTITKGVPEVTDYIGDKETLRLLSSAENDSEHPLAKAIVDYGVDEGIQLAGTEQFEALSGHGIHAVVDGRELYVGTRKLMRDQGIDIGSADEDMSVYESQGKTAMLVAVDGVLSATIAVQDTVKDNAKEVIDKLHEEGIEVIMLTGDNQRTAEYIANSVGIDKVYAEVLPGDKADIVQLEMEKGKVVAMVGDGINDAPALAVSDIGIAIGTGTEVAIEAADITILGGDLSLISKAINLSHKTIRNIKQNLFWAFLYNTLGIPIAAVGLLAPWVAGAAMAFSSVSVVTNSLRLKRAKL</sequence>
<dbReference type="EC" id="7.2.2.8" evidence="3"/>
<gene>
    <name evidence="20" type="ORF">K8V35_00610</name>
</gene>
<dbReference type="GO" id="GO:0005507">
    <property type="term" value="F:copper ion binding"/>
    <property type="evidence" value="ECO:0007669"/>
    <property type="project" value="TreeGrafter"/>
</dbReference>
<keyword evidence="13 18" id="KW-1133">Transmembrane helix</keyword>
<dbReference type="InterPro" id="IPR036163">
    <property type="entry name" value="HMA_dom_sf"/>
</dbReference>
<dbReference type="InterPro" id="IPR044492">
    <property type="entry name" value="P_typ_ATPase_HD_dom"/>
</dbReference>